<evidence type="ECO:0000256" key="4">
    <source>
        <dbReference type="ARBA" id="ARBA00022723"/>
    </source>
</evidence>
<keyword evidence="4 9" id="KW-0479">Metal-binding</keyword>
<dbReference type="InterPro" id="IPR047213">
    <property type="entry name" value="TPP_PYR_PDC_IPDC-like"/>
</dbReference>
<dbReference type="InterPro" id="IPR029061">
    <property type="entry name" value="THDP-binding"/>
</dbReference>
<comment type="similarity">
    <text evidence="3 10">Belongs to the TPP enzyme family.</text>
</comment>
<dbReference type="AlphaFoldDB" id="A0A0T9L4A6"/>
<evidence type="ECO:0000256" key="7">
    <source>
        <dbReference type="ARBA" id="ARBA00023052"/>
    </source>
</evidence>
<dbReference type="Pfam" id="PF02776">
    <property type="entry name" value="TPP_enzyme_N"/>
    <property type="match status" value="1"/>
</dbReference>
<dbReference type="InterPro" id="IPR047214">
    <property type="entry name" value="TPP_PDC_IPDC"/>
</dbReference>
<evidence type="ECO:0000313" key="15">
    <source>
        <dbReference type="Proteomes" id="UP000045824"/>
    </source>
</evidence>
<dbReference type="EMBL" id="CPYI01000005">
    <property type="protein sequence ID" value="CNE57380.1"/>
    <property type="molecule type" value="Genomic_DNA"/>
</dbReference>
<feature type="binding site" evidence="9">
    <location>
        <position position="461"/>
    </location>
    <ligand>
        <name>Mg(2+)</name>
        <dbReference type="ChEBI" id="CHEBI:18420"/>
    </ligand>
</feature>
<dbReference type="InterPro" id="IPR011766">
    <property type="entry name" value="TPP_enzyme_TPP-bd"/>
</dbReference>
<dbReference type="RefSeq" id="WP_050119046.1">
    <property type="nucleotide sequence ID" value="NZ_CAWMAB010000005.1"/>
</dbReference>
<dbReference type="InterPro" id="IPR012001">
    <property type="entry name" value="Thiamin_PyroP_enz_TPP-bd_dom"/>
</dbReference>
<organism evidence="14 15">
    <name type="scientific">Yersinia kristensenii</name>
    <dbReference type="NCBI Taxonomy" id="28152"/>
    <lineage>
        <taxon>Bacteria</taxon>
        <taxon>Pseudomonadati</taxon>
        <taxon>Pseudomonadota</taxon>
        <taxon>Gammaproteobacteria</taxon>
        <taxon>Enterobacterales</taxon>
        <taxon>Yersiniaceae</taxon>
        <taxon>Yersinia</taxon>
    </lineage>
</organism>
<dbReference type="PANTHER" id="PTHR43452:SF30">
    <property type="entry name" value="PYRUVATE DECARBOXYLASE ISOZYME 1-RELATED"/>
    <property type="match status" value="1"/>
</dbReference>
<dbReference type="Gene3D" id="3.40.50.970">
    <property type="match status" value="2"/>
</dbReference>
<dbReference type="GO" id="GO:0000287">
    <property type="term" value="F:magnesium ion binding"/>
    <property type="evidence" value="ECO:0007669"/>
    <property type="project" value="InterPro"/>
</dbReference>
<evidence type="ECO:0000313" key="14">
    <source>
        <dbReference type="EMBL" id="CNE57380.1"/>
    </source>
</evidence>
<name>A0A0T9L4A6_YERKR</name>
<feature type="domain" description="Thiamine pyrophosphate enzyme N-terminal TPP-binding" evidence="13">
    <location>
        <begin position="5"/>
        <end position="114"/>
    </location>
</feature>
<evidence type="ECO:0000256" key="9">
    <source>
        <dbReference type="PIRSR" id="PIRSR036565-2"/>
    </source>
</evidence>
<feature type="binding site" evidence="9">
    <location>
        <position position="463"/>
    </location>
    <ligand>
        <name>Mg(2+)</name>
        <dbReference type="ChEBI" id="CHEBI:18420"/>
    </ligand>
</feature>
<dbReference type="InterPro" id="IPR012110">
    <property type="entry name" value="PDC/IPDC-like"/>
</dbReference>
<evidence type="ECO:0000256" key="8">
    <source>
        <dbReference type="ARBA" id="ARBA00023239"/>
    </source>
</evidence>
<dbReference type="InterPro" id="IPR012000">
    <property type="entry name" value="Thiamin_PyroP_enz_cen_dom"/>
</dbReference>
<reference evidence="14 15" key="1">
    <citation type="submission" date="2015-03" db="EMBL/GenBank/DDBJ databases">
        <authorList>
            <person name="Murphy D."/>
        </authorList>
    </citation>
    <scope>NUCLEOTIDE SEQUENCE [LARGE SCALE GENOMIC DNA]</scope>
    <source>
        <strain evidence="14 15">FCF326</strain>
    </source>
</reference>
<evidence type="ECO:0000259" key="12">
    <source>
        <dbReference type="Pfam" id="PF02775"/>
    </source>
</evidence>
<evidence type="ECO:0000259" key="13">
    <source>
        <dbReference type="Pfam" id="PF02776"/>
    </source>
</evidence>
<dbReference type="SUPFAM" id="SSF52518">
    <property type="entry name" value="Thiamin diphosphate-binding fold (THDP-binding)"/>
    <property type="match status" value="2"/>
</dbReference>
<dbReference type="Proteomes" id="UP000045824">
    <property type="component" value="Unassembled WGS sequence"/>
</dbReference>
<dbReference type="EC" id="4.1.1.74" evidence="14"/>
<evidence type="ECO:0000259" key="11">
    <source>
        <dbReference type="Pfam" id="PF00205"/>
    </source>
</evidence>
<keyword evidence="14" id="KW-0670">Pyruvate</keyword>
<dbReference type="PANTHER" id="PTHR43452">
    <property type="entry name" value="PYRUVATE DECARBOXYLASE"/>
    <property type="match status" value="1"/>
</dbReference>
<keyword evidence="5" id="KW-0210">Decarboxylase</keyword>
<dbReference type="FunFam" id="3.40.50.970:FF:000019">
    <property type="entry name" value="Pyruvate decarboxylase isozyme"/>
    <property type="match status" value="1"/>
</dbReference>
<dbReference type="CDD" id="cd02005">
    <property type="entry name" value="TPP_PDC_IPDC"/>
    <property type="match status" value="1"/>
</dbReference>
<dbReference type="CDD" id="cd07038">
    <property type="entry name" value="TPP_PYR_PDC_IPDC_like"/>
    <property type="match status" value="1"/>
</dbReference>
<dbReference type="GO" id="GO:0004737">
    <property type="term" value="F:pyruvate decarboxylase activity"/>
    <property type="evidence" value="ECO:0007669"/>
    <property type="project" value="TreeGrafter"/>
</dbReference>
<proteinExistence type="inferred from homology"/>
<evidence type="ECO:0000256" key="10">
    <source>
        <dbReference type="RuleBase" id="RU362132"/>
    </source>
</evidence>
<dbReference type="GO" id="GO:0000949">
    <property type="term" value="P:aromatic amino acid family catabolic process to alcohol via Ehrlich pathway"/>
    <property type="evidence" value="ECO:0007669"/>
    <property type="project" value="TreeGrafter"/>
</dbReference>
<dbReference type="PIRSF" id="PIRSF036565">
    <property type="entry name" value="Pyruvt_ip_decrb"/>
    <property type="match status" value="1"/>
</dbReference>
<evidence type="ECO:0000256" key="3">
    <source>
        <dbReference type="ARBA" id="ARBA00007812"/>
    </source>
</evidence>
<comment type="cofactor">
    <cofactor evidence="1">
        <name>a metal cation</name>
        <dbReference type="ChEBI" id="CHEBI:25213"/>
    </cofactor>
</comment>
<evidence type="ECO:0000256" key="1">
    <source>
        <dbReference type="ARBA" id="ARBA00001920"/>
    </source>
</evidence>
<dbReference type="Pfam" id="PF00205">
    <property type="entry name" value="TPP_enzyme_M"/>
    <property type="match status" value="1"/>
</dbReference>
<accession>A0A0T9L4A6</accession>
<keyword evidence="6 9" id="KW-0460">Magnesium</keyword>
<dbReference type="GO" id="GO:0047434">
    <property type="term" value="F:indolepyruvate decarboxylase activity"/>
    <property type="evidence" value="ECO:0007669"/>
    <property type="project" value="UniProtKB-EC"/>
</dbReference>
<feature type="domain" description="Thiamine pyrophosphate enzyme TPP-binding" evidence="12">
    <location>
        <begin position="383"/>
        <end position="527"/>
    </location>
</feature>
<evidence type="ECO:0000256" key="6">
    <source>
        <dbReference type="ARBA" id="ARBA00022842"/>
    </source>
</evidence>
<feature type="domain" description="Thiamine pyrophosphate enzyme central" evidence="11">
    <location>
        <begin position="198"/>
        <end position="327"/>
    </location>
</feature>
<dbReference type="Pfam" id="PF02775">
    <property type="entry name" value="TPP_enzyme_C"/>
    <property type="match status" value="1"/>
</dbReference>
<dbReference type="GO" id="GO:0030976">
    <property type="term" value="F:thiamine pyrophosphate binding"/>
    <property type="evidence" value="ECO:0007669"/>
    <property type="project" value="InterPro"/>
</dbReference>
<evidence type="ECO:0000256" key="2">
    <source>
        <dbReference type="ARBA" id="ARBA00001964"/>
    </source>
</evidence>
<feature type="binding site" evidence="9">
    <location>
        <position position="434"/>
    </location>
    <ligand>
        <name>Mg(2+)</name>
        <dbReference type="ChEBI" id="CHEBI:18420"/>
    </ligand>
</feature>
<comment type="cofactor">
    <cofactor evidence="9">
        <name>Mg(2+)</name>
        <dbReference type="ChEBI" id="CHEBI:18420"/>
    </cofactor>
    <text evidence="9">Binds 1 Mg(2+) per subunit.</text>
</comment>
<comment type="cofactor">
    <cofactor evidence="2">
        <name>thiamine diphosphate</name>
        <dbReference type="ChEBI" id="CHEBI:58937"/>
    </cofactor>
</comment>
<dbReference type="GO" id="GO:0005829">
    <property type="term" value="C:cytosol"/>
    <property type="evidence" value="ECO:0007669"/>
    <property type="project" value="TreeGrafter"/>
</dbReference>
<keyword evidence="8 14" id="KW-0456">Lyase</keyword>
<sequence length="552" mass="60962">MNIHNVADYLLDRLAEIGIRHIFGLPGDFNLSFLDHVINHPIIEWVGCANELNAAYAADGYARVMPAAALLTACGAAELSAINGIAGSYAEYIPIIHIIGMPTLHSQKERELLHHSLGDGDFRHFAHMAKEVTCAQSSLTAENAVAEIDRLLVAALYQQRPVYLQLPCDVADAQIKSSSGTLAFVQPLFSPLSLQAFIATAHEKLQSARKIALLADFLADRFGGREALNRWLPEANIPYSTLLMGKGLLDESHPMFIGTYMGAASELSVKECIEEADTLITVGVCFSDLTTAGFSQNIQQDKCIDIQPQQAWIGKTVFNQLPMAMAVDALHQLCNSLKDQWQPTAITCPYLTRHEHSVLDQNTFWYHIQHFLRPEDIVVTEVGTSCFGAASLNLPAECTFIVQIHWASLGFSLPAAYGAQLAQPQRRVILLIGDGGAQLSIQELGSMLRDGLKPIIFLLNNQGYTIERVIHGPQQRYNDIPIWDWATLPKVLGKDKSLLIRCVTNEHQLQQVLTELENCGQLAFIEVILPKMDIPKLLINVAKSIEDRNKAT</sequence>
<gene>
    <name evidence="14" type="primary">ipdC_1</name>
    <name evidence="14" type="ORF">ERS008491_01648</name>
</gene>
<keyword evidence="7 10" id="KW-0786">Thiamine pyrophosphate</keyword>
<protein>
    <submittedName>
        <fullName evidence="14">Indole-3-pyruvate decarboxylase</fullName>
        <ecNumber evidence="14">4.1.1.74</ecNumber>
    </submittedName>
</protein>
<dbReference type="SUPFAM" id="SSF52467">
    <property type="entry name" value="DHS-like NAD/FAD-binding domain"/>
    <property type="match status" value="1"/>
</dbReference>
<evidence type="ECO:0000256" key="5">
    <source>
        <dbReference type="ARBA" id="ARBA00022793"/>
    </source>
</evidence>
<dbReference type="Gene3D" id="3.40.50.1220">
    <property type="entry name" value="TPP-binding domain"/>
    <property type="match status" value="1"/>
</dbReference>
<dbReference type="FunFam" id="3.40.50.970:FF:000024">
    <property type="entry name" value="Pyruvate decarboxylase isozyme"/>
    <property type="match status" value="1"/>
</dbReference>
<dbReference type="InterPro" id="IPR029035">
    <property type="entry name" value="DHS-like_NAD/FAD-binding_dom"/>
</dbReference>